<gene>
    <name evidence="2" type="ORF">CPLU01_07972</name>
</gene>
<dbReference type="Proteomes" id="UP000654918">
    <property type="component" value="Unassembled WGS sequence"/>
</dbReference>
<accession>A0A8H6KDH7</accession>
<sequence>MSSPMRCNFLSKLLILLSLFLSLAVAVPEPQPAASSPPELSNTTLDEISTLHQTADASCVGYEGQWNCLYDTFQRCDAGKWTAALACGSQSGNLDKRDHTETHCTPLGRTDLVEFEGECSAAWGFGGGGGWNGGGGGGRTTVCNGNGCYYGAGANLTVDKWWYVVVVGVVALGFL</sequence>
<organism evidence="2 3">
    <name type="scientific">Colletotrichum plurivorum</name>
    <dbReference type="NCBI Taxonomy" id="2175906"/>
    <lineage>
        <taxon>Eukaryota</taxon>
        <taxon>Fungi</taxon>
        <taxon>Dikarya</taxon>
        <taxon>Ascomycota</taxon>
        <taxon>Pezizomycotina</taxon>
        <taxon>Sordariomycetes</taxon>
        <taxon>Hypocreomycetidae</taxon>
        <taxon>Glomerellales</taxon>
        <taxon>Glomerellaceae</taxon>
        <taxon>Colletotrichum</taxon>
        <taxon>Colletotrichum orchidearum species complex</taxon>
    </lineage>
</organism>
<evidence type="ECO:0000313" key="2">
    <source>
        <dbReference type="EMBL" id="KAF6829330.1"/>
    </source>
</evidence>
<keyword evidence="1" id="KW-0732">Signal</keyword>
<name>A0A8H6KDH7_9PEZI</name>
<reference evidence="2" key="1">
    <citation type="journal article" date="2020" name="Phytopathology">
        <title>Genome Sequence Resources of Colletotrichum truncatum, C. plurivorum, C. musicola, and C. sojae: Four Species Pathogenic to Soybean (Glycine max).</title>
        <authorList>
            <person name="Rogerio F."/>
            <person name="Boufleur T.R."/>
            <person name="Ciampi-Guillardi M."/>
            <person name="Sukno S.A."/>
            <person name="Thon M.R."/>
            <person name="Massola Junior N.S."/>
            <person name="Baroncelli R."/>
        </authorList>
    </citation>
    <scope>NUCLEOTIDE SEQUENCE</scope>
    <source>
        <strain evidence="2">LFN00145</strain>
    </source>
</reference>
<evidence type="ECO:0000313" key="3">
    <source>
        <dbReference type="Proteomes" id="UP000654918"/>
    </source>
</evidence>
<evidence type="ECO:0008006" key="4">
    <source>
        <dbReference type="Google" id="ProtNLM"/>
    </source>
</evidence>
<dbReference type="AlphaFoldDB" id="A0A8H6KDH7"/>
<protein>
    <recommendedName>
        <fullName evidence="4">Extracellular membrane protein CFEM domain-containing protein</fullName>
    </recommendedName>
</protein>
<comment type="caution">
    <text evidence="2">The sequence shown here is derived from an EMBL/GenBank/DDBJ whole genome shotgun (WGS) entry which is preliminary data.</text>
</comment>
<feature type="signal peptide" evidence="1">
    <location>
        <begin position="1"/>
        <end position="26"/>
    </location>
</feature>
<evidence type="ECO:0000256" key="1">
    <source>
        <dbReference type="SAM" id="SignalP"/>
    </source>
</evidence>
<keyword evidence="3" id="KW-1185">Reference proteome</keyword>
<feature type="chain" id="PRO_5034121468" description="Extracellular membrane protein CFEM domain-containing protein" evidence="1">
    <location>
        <begin position="27"/>
        <end position="175"/>
    </location>
</feature>
<dbReference type="EMBL" id="WIGO01000109">
    <property type="protein sequence ID" value="KAF6829330.1"/>
    <property type="molecule type" value="Genomic_DNA"/>
</dbReference>
<proteinExistence type="predicted"/>